<dbReference type="GO" id="GO:0008270">
    <property type="term" value="F:zinc ion binding"/>
    <property type="evidence" value="ECO:0007669"/>
    <property type="project" value="UniProtKB-KW"/>
</dbReference>
<evidence type="ECO:0000256" key="2">
    <source>
        <dbReference type="ARBA" id="ARBA00022771"/>
    </source>
</evidence>
<feature type="compositionally biased region" description="Polar residues" evidence="6">
    <location>
        <begin position="726"/>
        <end position="771"/>
    </location>
</feature>
<name>A0A9P3GP69_9APHY</name>
<feature type="compositionally biased region" description="Basic and acidic residues" evidence="6">
    <location>
        <begin position="1257"/>
        <end position="1274"/>
    </location>
</feature>
<feature type="compositionally biased region" description="Basic and acidic residues" evidence="6">
    <location>
        <begin position="1011"/>
        <end position="1045"/>
    </location>
</feature>
<evidence type="ECO:0000313" key="8">
    <source>
        <dbReference type="EMBL" id="GJE96964.1"/>
    </source>
</evidence>
<evidence type="ECO:0000256" key="6">
    <source>
        <dbReference type="SAM" id="MobiDB-lite"/>
    </source>
</evidence>
<keyword evidence="3" id="KW-0862">Zinc</keyword>
<dbReference type="InterPro" id="IPR013083">
    <property type="entry name" value="Znf_RING/FYVE/PHD"/>
</dbReference>
<dbReference type="InterPro" id="IPR019786">
    <property type="entry name" value="Zinc_finger_PHD-type_CS"/>
</dbReference>
<feature type="domain" description="PHD-type" evidence="7">
    <location>
        <begin position="54"/>
        <end position="102"/>
    </location>
</feature>
<dbReference type="InterPro" id="IPR011011">
    <property type="entry name" value="Znf_FYVE_PHD"/>
</dbReference>
<evidence type="ECO:0000256" key="5">
    <source>
        <dbReference type="PROSITE-ProRule" id="PRU00146"/>
    </source>
</evidence>
<feature type="region of interest" description="Disordered" evidence="6">
    <location>
        <begin position="1080"/>
        <end position="1287"/>
    </location>
</feature>
<feature type="compositionally biased region" description="Basic and acidic residues" evidence="6">
    <location>
        <begin position="933"/>
        <end position="949"/>
    </location>
</feature>
<dbReference type="GO" id="GO:0070210">
    <property type="term" value="C:Rpd3L-Expanded complex"/>
    <property type="evidence" value="ECO:0007669"/>
    <property type="project" value="TreeGrafter"/>
</dbReference>
<feature type="region of interest" description="Disordered" evidence="6">
    <location>
        <begin position="527"/>
        <end position="1067"/>
    </location>
</feature>
<comment type="caution">
    <text evidence="8">The sequence shown here is derived from an EMBL/GenBank/DDBJ whole genome shotgun (WGS) entry which is preliminary data.</text>
</comment>
<accession>A0A9P3GP69</accession>
<dbReference type="OrthoDB" id="79252at2759"/>
<protein>
    <recommendedName>
        <fullName evidence="7">PHD-type domain-containing protein</fullName>
    </recommendedName>
</protein>
<keyword evidence="4" id="KW-0156">Chromatin regulator</keyword>
<dbReference type="InterPro" id="IPR001965">
    <property type="entry name" value="Znf_PHD"/>
</dbReference>
<feature type="compositionally biased region" description="Basic and acidic residues" evidence="6">
    <location>
        <begin position="903"/>
        <end position="914"/>
    </location>
</feature>
<organism evidence="8 9">
    <name type="scientific">Phanerochaete sordida</name>
    <dbReference type="NCBI Taxonomy" id="48140"/>
    <lineage>
        <taxon>Eukaryota</taxon>
        <taxon>Fungi</taxon>
        <taxon>Dikarya</taxon>
        <taxon>Basidiomycota</taxon>
        <taxon>Agaricomycotina</taxon>
        <taxon>Agaricomycetes</taxon>
        <taxon>Polyporales</taxon>
        <taxon>Phanerochaetaceae</taxon>
        <taxon>Phanerochaete</taxon>
    </lineage>
</organism>
<feature type="compositionally biased region" description="Gly residues" evidence="6">
    <location>
        <begin position="1278"/>
        <end position="1287"/>
    </location>
</feature>
<reference evidence="8 9" key="1">
    <citation type="submission" date="2021-08" db="EMBL/GenBank/DDBJ databases">
        <title>Draft Genome Sequence of Phanerochaete sordida strain YK-624.</title>
        <authorList>
            <person name="Mori T."/>
            <person name="Dohra H."/>
            <person name="Suzuki T."/>
            <person name="Kawagishi H."/>
            <person name="Hirai H."/>
        </authorList>
    </citation>
    <scope>NUCLEOTIDE SEQUENCE [LARGE SCALE GENOMIC DNA]</scope>
    <source>
        <strain evidence="8 9">YK-624</strain>
    </source>
</reference>
<evidence type="ECO:0000313" key="9">
    <source>
        <dbReference type="Proteomes" id="UP000703269"/>
    </source>
</evidence>
<feature type="compositionally biased region" description="Polar residues" evidence="6">
    <location>
        <begin position="1122"/>
        <end position="1132"/>
    </location>
</feature>
<dbReference type="Pfam" id="PF20826">
    <property type="entry name" value="PHD_5"/>
    <property type="match status" value="1"/>
</dbReference>
<feature type="compositionally biased region" description="Polar residues" evidence="6">
    <location>
        <begin position="162"/>
        <end position="181"/>
    </location>
</feature>
<feature type="region of interest" description="Disordered" evidence="6">
    <location>
        <begin position="24"/>
        <end position="51"/>
    </location>
</feature>
<dbReference type="SUPFAM" id="SSF82199">
    <property type="entry name" value="SET domain"/>
    <property type="match status" value="1"/>
</dbReference>
<feature type="compositionally biased region" description="Low complexity" evidence="6">
    <location>
        <begin position="715"/>
        <end position="724"/>
    </location>
</feature>
<dbReference type="Proteomes" id="UP000703269">
    <property type="component" value="Unassembled WGS sequence"/>
</dbReference>
<dbReference type="SMART" id="SM00317">
    <property type="entry name" value="SET"/>
    <property type="match status" value="1"/>
</dbReference>
<dbReference type="GO" id="GO:0006355">
    <property type="term" value="P:regulation of DNA-templated transcription"/>
    <property type="evidence" value="ECO:0007669"/>
    <property type="project" value="TreeGrafter"/>
</dbReference>
<dbReference type="SUPFAM" id="SSF57903">
    <property type="entry name" value="FYVE/PHD zinc finger"/>
    <property type="match status" value="1"/>
</dbReference>
<feature type="compositionally biased region" description="Pro residues" evidence="6">
    <location>
        <begin position="915"/>
        <end position="929"/>
    </location>
</feature>
<dbReference type="Gene3D" id="2.170.270.10">
    <property type="entry name" value="SET domain"/>
    <property type="match status" value="1"/>
</dbReference>
<evidence type="ECO:0000256" key="4">
    <source>
        <dbReference type="ARBA" id="ARBA00022853"/>
    </source>
</evidence>
<gene>
    <name evidence="8" type="ORF">PsYK624_131740</name>
</gene>
<dbReference type="InterPro" id="IPR019787">
    <property type="entry name" value="Znf_PHD-finger"/>
</dbReference>
<dbReference type="GO" id="GO:0006325">
    <property type="term" value="P:chromatin organization"/>
    <property type="evidence" value="ECO:0007669"/>
    <property type="project" value="UniProtKB-KW"/>
</dbReference>
<feature type="compositionally biased region" description="Pro residues" evidence="6">
    <location>
        <begin position="1162"/>
        <end position="1171"/>
    </location>
</feature>
<dbReference type="InterPro" id="IPR046341">
    <property type="entry name" value="SET_dom_sf"/>
</dbReference>
<evidence type="ECO:0000256" key="3">
    <source>
        <dbReference type="ARBA" id="ARBA00022833"/>
    </source>
</evidence>
<dbReference type="PROSITE" id="PS01359">
    <property type="entry name" value="ZF_PHD_1"/>
    <property type="match status" value="1"/>
</dbReference>
<dbReference type="PANTHER" id="PTHR46462">
    <property type="entry name" value="UPSET, ISOFORM A"/>
    <property type="match status" value="1"/>
</dbReference>
<feature type="compositionally biased region" description="Low complexity" evidence="6">
    <location>
        <begin position="622"/>
        <end position="635"/>
    </location>
</feature>
<feature type="region of interest" description="Disordered" evidence="6">
    <location>
        <begin position="107"/>
        <end position="194"/>
    </location>
</feature>
<feature type="compositionally biased region" description="Basic residues" evidence="6">
    <location>
        <begin position="605"/>
        <end position="616"/>
    </location>
</feature>
<dbReference type="EMBL" id="BPQB01000066">
    <property type="protein sequence ID" value="GJE96964.1"/>
    <property type="molecule type" value="Genomic_DNA"/>
</dbReference>
<evidence type="ECO:0000259" key="7">
    <source>
        <dbReference type="PROSITE" id="PS50016"/>
    </source>
</evidence>
<keyword evidence="1" id="KW-0479">Metal-binding</keyword>
<dbReference type="SMART" id="SM00249">
    <property type="entry name" value="PHD"/>
    <property type="match status" value="1"/>
</dbReference>
<feature type="compositionally biased region" description="Basic and acidic residues" evidence="6">
    <location>
        <begin position="578"/>
        <end position="604"/>
    </location>
</feature>
<keyword evidence="2 5" id="KW-0863">Zinc-finger</keyword>
<evidence type="ECO:0000256" key="1">
    <source>
        <dbReference type="ARBA" id="ARBA00022723"/>
    </source>
</evidence>
<dbReference type="PROSITE" id="PS50016">
    <property type="entry name" value="ZF_PHD_2"/>
    <property type="match status" value="1"/>
</dbReference>
<dbReference type="Gene3D" id="3.30.40.10">
    <property type="entry name" value="Zinc/RING finger domain, C3HC4 (zinc finger)"/>
    <property type="match status" value="1"/>
</dbReference>
<proteinExistence type="predicted"/>
<dbReference type="GO" id="GO:0034967">
    <property type="term" value="C:Set3 complex"/>
    <property type="evidence" value="ECO:0007669"/>
    <property type="project" value="TreeGrafter"/>
</dbReference>
<feature type="compositionally biased region" description="Pro residues" evidence="6">
    <location>
        <begin position="704"/>
        <end position="714"/>
    </location>
</feature>
<feature type="compositionally biased region" description="Basic and acidic residues" evidence="6">
    <location>
        <begin position="688"/>
        <end position="703"/>
    </location>
</feature>
<feature type="compositionally biased region" description="Pro residues" evidence="6">
    <location>
        <begin position="1193"/>
        <end position="1208"/>
    </location>
</feature>
<keyword evidence="9" id="KW-1185">Reference proteome</keyword>
<feature type="compositionally biased region" description="Basic and acidic residues" evidence="6">
    <location>
        <begin position="967"/>
        <end position="979"/>
    </location>
</feature>
<dbReference type="InterPro" id="IPR001214">
    <property type="entry name" value="SET_dom"/>
</dbReference>
<sequence>MVNDATEAALGLLGLTGSIDFRTTPTIPLKRKPSTPFLPQPDDDPDSSNNSSDSINCICGYTYDDGFSVACDDCSRWVHAACFDISEGEVPEEWRCWVCQPRKVDRERAGRIQRQRQKKLQEEAEGEKQRRRVSSPGVDRKRRASAAAIDGSSATKRKRRYSVNTTHVLQQQAERQQSGGHQQPAVHQPQHSSIEDEHIDIDEPSTHSYVHIDKDIVPHQYTRDKLKRLAQHWRGVTALDAATIDDPTVPVLLTPDEFPSTPQTSLHTLPKSTYAHPTLSSHMNPSVRPPSYTVRTTQPIPSSGLIAPYTSTIIPSTVYLSDPLNSYAHLGMPKPFVHLMGPPLDLALDARLAGNGSRYVRSGCRPNAVLRPMLCRRARKNSEDETLTFGVFALRDLKAHEEVVLGWEWDDGSVIHHLPALIDSPHIFGPPRFQQFRHQMTSMLHALSSTFTTCACGAKTKDCALNRLAEFVDGQTPPTPSPSPPTHHAEDPLMRAETQDREHSCRNKADLGPLVGVERGFRTRERVPMSGGMSGVEMVSPGKGWNGWHDEQGPEAGPSRLSHDVQAPLSPTSVTSKTWDRKGKGRATDDEMDVDEAHRSETAKRATKGRPKRKNGAVKPTSASSASSSHSSHSSPRTLPVPQLVPENEEKLPPKFRKKWIHEKADSLSDSPTSPVVPSAVRRRDGRGRKDGTDVEERSDDARMPPPPLPPPSSASPAARLMRLPNLSSPIPNHITDPTSPTASFANLSLLSPAVNGTPSSSKAKSPQSEQVVWAKTEVVEDAEMQDEPSVLPSALSRRQASPIPAPPRAVPPRASSPIEDRQRRRAASLVQHVDVPVSPVFEGRPSHGPAPSDDMQTDETHVGMPEASSSEEASKDHEDPPSVPGVPKDEPQPSVEPPARQPSEEHEAVKVEPPKTPPRPVEEPPPPKVKLSLKDFAMRKRKQREEGMKASASPSVPVAHLGPEPEAVHPEPTTKETDETAAVPVVESSSKEPEPTRDVLSALVAPAPGVDERNGPTQEVHDVRMGDEEKVPGVDAAPETRDTQAETPVDVVSQPATAPDVSMDVDEAPVSLTTKVELVEARIPSPSPPKIVVEYTPYSPRSSPTPPAPARRPELLADPLHSTSPQTNQENTEPRRAEARSPIPSHTLARTVSREDGEIFSPPPPKPLPLAPRAHSPPTHPRSFHAGSTSPVRPPQPPPPPRRPLQPAPHRSQLQNGPPNSRPLPSGPRALRGLSGSGSHYYPPFSGGGGAPRAPSADRDRDHRMDWDRDNRRGSSWGRGRGGWGR</sequence>
<feature type="compositionally biased region" description="Basic and acidic residues" evidence="6">
    <location>
        <begin position="119"/>
        <end position="128"/>
    </location>
</feature>
<dbReference type="PANTHER" id="PTHR46462:SF3">
    <property type="entry name" value="UPSET, ISOFORM A"/>
    <property type="match status" value="1"/>
</dbReference>